<dbReference type="EMBL" id="BRYB01001202">
    <property type="protein sequence ID" value="GMI20374.1"/>
    <property type="molecule type" value="Genomic_DNA"/>
</dbReference>
<feature type="compositionally biased region" description="Acidic residues" evidence="1">
    <location>
        <begin position="982"/>
        <end position="1000"/>
    </location>
</feature>
<keyword evidence="2" id="KW-1133">Transmembrane helix</keyword>
<evidence type="ECO:0000256" key="2">
    <source>
        <dbReference type="SAM" id="Phobius"/>
    </source>
</evidence>
<feature type="transmembrane region" description="Helical" evidence="2">
    <location>
        <begin position="889"/>
        <end position="909"/>
    </location>
</feature>
<feature type="transmembrane region" description="Helical" evidence="2">
    <location>
        <begin position="310"/>
        <end position="334"/>
    </location>
</feature>
<feature type="chain" id="PRO_5046339651" evidence="3">
    <location>
        <begin position="17"/>
        <end position="1055"/>
    </location>
</feature>
<feature type="transmembrane region" description="Helical" evidence="2">
    <location>
        <begin position="401"/>
        <end position="421"/>
    </location>
</feature>
<feature type="transmembrane region" description="Helical" evidence="2">
    <location>
        <begin position="522"/>
        <end position="542"/>
    </location>
</feature>
<feature type="transmembrane region" description="Helical" evidence="2">
    <location>
        <begin position="125"/>
        <end position="147"/>
    </location>
</feature>
<feature type="transmembrane region" description="Helical" evidence="2">
    <location>
        <begin position="789"/>
        <end position="807"/>
    </location>
</feature>
<keyword evidence="2" id="KW-0472">Membrane</keyword>
<gene>
    <name evidence="4" type="ORF">TeGR_g5869</name>
</gene>
<sequence>MLLACLAFSSLTVFDARPSFLPDDDDGNALYLMICDSLWPTICLTLVIQYMCDPAHPMTPVKFLTSLAASAFRAAPAFGGGSAYASGYIGDGIMVPLFISFMCFRRCQVVVSSFSHEKQRDLVERLIPTVSFSTTAMLLFLIGESMACIQEKLGDGIEDNTAECKDVVAANAGFSFVFAVCGGVQLVLIPFKTVNYSMINVLRFNFEFGEQLQIMFMAICQFLAVFIFASAQDKPSSEFEGNVIASETGRSTLKWVLLGCLYFFMLTAAFSENVFHTNGLVENHMKWLIRQQQILRTSWSTRHRCAFAPFLRGSITALVMLVQVPSVLTCIMWLNGMGGSKSVTTLISFCVILNYCFAGFLMLARPIDGHRWADGMFFVSIANNLTWSTVAMTIQGLWAEWGMATVMNQVFLILCGVLLYNTFFQARKFIARHTEKQIDEHLSGAIATIVSMVGPAIFLFAEVAGCTLTERNAVWSCARLAQSNFSVTMQLSAASVLHFSTAITTLHLTFRDIVALRNMDAGLVIRGTLQALSWIVALVTFGSRPREIVEQETNGFDDVEAALYNVQVLLKYFLTFVLTGLVIWEFTELKMKIKDDMIAAGEREEEDDEEEWWITERVTEFWDRMNVWVREKAVCTRAARAAPLYVWLAVLVAWTCALPTVLALAMLFMQGEDNNEMALGYKLGVALKIPLLVSVCAFAFLDLQTLKESERGGEAEGWLQSRKLYTTLHPYIIIVQSGCECTISFYAFPKSLPNNLFNMALGIMCIALIKTQRAKALREAKKRQRLEHVYGNVFPGILKITMPMTFMTSELTSCFIKTYYVTYYEGLDEEALGDGIMRNNHVCDGVTLGILPLTMLMAVIASTQILFVNKATTFTFQNVTTLNITKQEGVEIVLFAVCSLYALASYSVRREREVNFQGVEGITFALYCLLLLGAMCMGGYKESKELAGGEGITKGIRRATMRILKGKGEGKAKSGSFSPYQDDGDGDDDDDDDDDEDGEGEGGGAEGRGRSSTLSRTVQMASKRHVMQEKRQHNKQLEEHARDGGSDMAFNPGFL</sequence>
<feature type="signal peptide" evidence="3">
    <location>
        <begin position="1"/>
        <end position="16"/>
    </location>
</feature>
<feature type="transmembrane region" description="Helical" evidence="2">
    <location>
        <begin position="562"/>
        <end position="584"/>
    </location>
</feature>
<evidence type="ECO:0000256" key="1">
    <source>
        <dbReference type="SAM" id="MobiDB-lite"/>
    </source>
</evidence>
<feature type="transmembrane region" description="Helical" evidence="2">
    <location>
        <begin position="921"/>
        <end position="940"/>
    </location>
</feature>
<feature type="transmembrane region" description="Helical" evidence="2">
    <location>
        <begin position="376"/>
        <end position="395"/>
    </location>
</feature>
<feature type="transmembrane region" description="Helical" evidence="2">
    <location>
        <begin position="489"/>
        <end position="510"/>
    </location>
</feature>
<proteinExistence type="predicted"/>
<feature type="compositionally biased region" description="Basic and acidic residues" evidence="1">
    <location>
        <begin position="1026"/>
        <end position="1045"/>
    </location>
</feature>
<feature type="transmembrane region" description="Helical" evidence="2">
    <location>
        <begin position="442"/>
        <end position="461"/>
    </location>
</feature>
<keyword evidence="5" id="KW-1185">Reference proteome</keyword>
<feature type="transmembrane region" description="Helical" evidence="2">
    <location>
        <begin position="167"/>
        <end position="191"/>
    </location>
</feature>
<feature type="transmembrane region" description="Helical" evidence="2">
    <location>
        <begin position="346"/>
        <end position="364"/>
    </location>
</feature>
<feature type="transmembrane region" description="Helical" evidence="2">
    <location>
        <begin position="644"/>
        <end position="669"/>
    </location>
</feature>
<evidence type="ECO:0000313" key="5">
    <source>
        <dbReference type="Proteomes" id="UP001165060"/>
    </source>
</evidence>
<reference evidence="4 5" key="1">
    <citation type="journal article" date="2023" name="Commun. Biol.">
        <title>Genome analysis of Parmales, the sister group of diatoms, reveals the evolutionary specialization of diatoms from phago-mixotrophs to photoautotrophs.</title>
        <authorList>
            <person name="Ban H."/>
            <person name="Sato S."/>
            <person name="Yoshikawa S."/>
            <person name="Yamada K."/>
            <person name="Nakamura Y."/>
            <person name="Ichinomiya M."/>
            <person name="Sato N."/>
            <person name="Blanc-Mathieu R."/>
            <person name="Endo H."/>
            <person name="Kuwata A."/>
            <person name="Ogata H."/>
        </authorList>
    </citation>
    <scope>NUCLEOTIDE SEQUENCE [LARGE SCALE GENOMIC DNA]</scope>
</reference>
<name>A0ABQ6M681_9STRA</name>
<keyword evidence="2" id="KW-0812">Transmembrane</keyword>
<dbReference type="Proteomes" id="UP001165060">
    <property type="component" value="Unassembled WGS sequence"/>
</dbReference>
<feature type="transmembrane region" description="Helical" evidence="2">
    <location>
        <begin position="681"/>
        <end position="703"/>
    </location>
</feature>
<evidence type="ECO:0000313" key="4">
    <source>
        <dbReference type="EMBL" id="GMI20374.1"/>
    </source>
</evidence>
<feature type="transmembrane region" description="Helical" evidence="2">
    <location>
        <begin position="252"/>
        <end position="270"/>
    </location>
</feature>
<feature type="region of interest" description="Disordered" evidence="1">
    <location>
        <begin position="966"/>
        <end position="1055"/>
    </location>
</feature>
<keyword evidence="3" id="KW-0732">Signal</keyword>
<feature type="transmembrane region" description="Helical" evidence="2">
    <location>
        <begin position="85"/>
        <end position="104"/>
    </location>
</feature>
<comment type="caution">
    <text evidence="4">The sequence shown here is derived from an EMBL/GenBank/DDBJ whole genome shotgun (WGS) entry which is preliminary data.</text>
</comment>
<organism evidence="4 5">
    <name type="scientific">Tetraparma gracilis</name>
    <dbReference type="NCBI Taxonomy" id="2962635"/>
    <lineage>
        <taxon>Eukaryota</taxon>
        <taxon>Sar</taxon>
        <taxon>Stramenopiles</taxon>
        <taxon>Ochrophyta</taxon>
        <taxon>Bolidophyceae</taxon>
        <taxon>Parmales</taxon>
        <taxon>Triparmaceae</taxon>
        <taxon>Tetraparma</taxon>
    </lineage>
</organism>
<protein>
    <submittedName>
        <fullName evidence="4">Uncharacterized protein</fullName>
    </submittedName>
</protein>
<accession>A0ABQ6M681</accession>
<feature type="transmembrane region" description="Helical" evidence="2">
    <location>
        <begin position="212"/>
        <end position="232"/>
    </location>
</feature>
<feature type="compositionally biased region" description="Polar residues" evidence="1">
    <location>
        <begin position="1010"/>
        <end position="1020"/>
    </location>
</feature>
<evidence type="ECO:0000256" key="3">
    <source>
        <dbReference type="SAM" id="SignalP"/>
    </source>
</evidence>
<feature type="transmembrane region" description="Helical" evidence="2">
    <location>
        <begin position="846"/>
        <end position="868"/>
    </location>
</feature>